<protein>
    <submittedName>
        <fullName evidence="1">Uncharacterized protein</fullName>
    </submittedName>
</protein>
<comment type="caution">
    <text evidence="1">The sequence shown here is derived from an EMBL/GenBank/DDBJ whole genome shotgun (WGS) entry which is preliminary data.</text>
</comment>
<gene>
    <name evidence="1" type="ORF">GCM10023224_16260</name>
</gene>
<organism evidence="1 2">
    <name type="scientific">Streptomonospora halophila</name>
    <dbReference type="NCBI Taxonomy" id="427369"/>
    <lineage>
        <taxon>Bacteria</taxon>
        <taxon>Bacillati</taxon>
        <taxon>Actinomycetota</taxon>
        <taxon>Actinomycetes</taxon>
        <taxon>Streptosporangiales</taxon>
        <taxon>Nocardiopsidaceae</taxon>
        <taxon>Streptomonospora</taxon>
    </lineage>
</organism>
<evidence type="ECO:0000313" key="1">
    <source>
        <dbReference type="EMBL" id="GAA4936187.1"/>
    </source>
</evidence>
<sequence>MVVDSNGALHERRGNYYEATEYLLTSQEHASRVDDRAFEFLEDFPWLRARWIAPFDRSLAPANPVGAAMMQIFDPPGGPGDYRGTVVFIPSTQHTSDPVLYGPRLNLLLSIHREVSDALAAQGEPRHRLRPAEMITAATGTSAANARAACERLERHLPQTRFESVADLVRHLRDETTELPDWLQPE</sequence>
<accession>A0ABP9GED6</accession>
<keyword evidence="2" id="KW-1185">Reference proteome</keyword>
<dbReference type="Proteomes" id="UP001499993">
    <property type="component" value="Unassembled WGS sequence"/>
</dbReference>
<reference evidence="2" key="1">
    <citation type="journal article" date="2019" name="Int. J. Syst. Evol. Microbiol.">
        <title>The Global Catalogue of Microorganisms (GCM) 10K type strain sequencing project: providing services to taxonomists for standard genome sequencing and annotation.</title>
        <authorList>
            <consortium name="The Broad Institute Genomics Platform"/>
            <consortium name="The Broad Institute Genome Sequencing Center for Infectious Disease"/>
            <person name="Wu L."/>
            <person name="Ma J."/>
        </authorList>
    </citation>
    <scope>NUCLEOTIDE SEQUENCE [LARGE SCALE GENOMIC DNA]</scope>
    <source>
        <strain evidence="2">JCM 18123</strain>
    </source>
</reference>
<dbReference type="EMBL" id="BAABIK010000006">
    <property type="protein sequence ID" value="GAA4936187.1"/>
    <property type="molecule type" value="Genomic_DNA"/>
</dbReference>
<evidence type="ECO:0000313" key="2">
    <source>
        <dbReference type="Proteomes" id="UP001499993"/>
    </source>
</evidence>
<name>A0ABP9GED6_9ACTN</name>
<proteinExistence type="predicted"/>